<proteinExistence type="predicted"/>
<name>A0ABY7DML7_MYAAR</name>
<reference evidence="2" key="1">
    <citation type="submission" date="2022-11" db="EMBL/GenBank/DDBJ databases">
        <title>Centuries of genome instability and evolution in soft-shell clam transmissible cancer (bioRxiv).</title>
        <authorList>
            <person name="Hart S.F.M."/>
            <person name="Yonemitsu M.A."/>
            <person name="Giersch R.M."/>
            <person name="Beal B.F."/>
            <person name="Arriagada G."/>
            <person name="Davis B.W."/>
            <person name="Ostrander E.A."/>
            <person name="Goff S.P."/>
            <person name="Metzger M.J."/>
        </authorList>
    </citation>
    <scope>NUCLEOTIDE SEQUENCE</scope>
    <source>
        <strain evidence="2">MELC-2E11</strain>
        <tissue evidence="2">Siphon/mantle</tissue>
    </source>
</reference>
<evidence type="ECO:0000256" key="1">
    <source>
        <dbReference type="SAM" id="MobiDB-lite"/>
    </source>
</evidence>
<evidence type="ECO:0000313" key="2">
    <source>
        <dbReference type="EMBL" id="WAQ96245.1"/>
    </source>
</evidence>
<feature type="compositionally biased region" description="Basic and acidic residues" evidence="1">
    <location>
        <begin position="140"/>
        <end position="152"/>
    </location>
</feature>
<gene>
    <name evidence="2" type="ORF">MAR_028935</name>
</gene>
<evidence type="ECO:0000313" key="3">
    <source>
        <dbReference type="Proteomes" id="UP001164746"/>
    </source>
</evidence>
<keyword evidence="3" id="KW-1185">Reference proteome</keyword>
<protein>
    <submittedName>
        <fullName evidence="2">Uncharacterized protein</fullName>
    </submittedName>
</protein>
<dbReference type="Proteomes" id="UP001164746">
    <property type="component" value="Chromosome 2"/>
</dbReference>
<accession>A0ABY7DML7</accession>
<dbReference type="EMBL" id="CP111013">
    <property type="protein sequence ID" value="WAQ96245.1"/>
    <property type="molecule type" value="Genomic_DNA"/>
</dbReference>
<organism evidence="2 3">
    <name type="scientific">Mya arenaria</name>
    <name type="common">Soft-shell clam</name>
    <dbReference type="NCBI Taxonomy" id="6604"/>
    <lineage>
        <taxon>Eukaryota</taxon>
        <taxon>Metazoa</taxon>
        <taxon>Spiralia</taxon>
        <taxon>Lophotrochozoa</taxon>
        <taxon>Mollusca</taxon>
        <taxon>Bivalvia</taxon>
        <taxon>Autobranchia</taxon>
        <taxon>Heteroconchia</taxon>
        <taxon>Euheterodonta</taxon>
        <taxon>Imparidentia</taxon>
        <taxon>Neoheterodontei</taxon>
        <taxon>Myida</taxon>
        <taxon>Myoidea</taxon>
        <taxon>Myidae</taxon>
        <taxon>Mya</taxon>
    </lineage>
</organism>
<feature type="region of interest" description="Disordered" evidence="1">
    <location>
        <begin position="138"/>
        <end position="166"/>
    </location>
</feature>
<sequence length="166" mass="19239">MTKISVERAIQARKALNRFRHLPTTSLSEKELTDYIVTLKRFLENSGPLKQLPDVQDAILKLSKLEKEGDIFDTKELKDKIEEEIKQAEKSDSSTFLKDLQNLREELQRAYGNGILNIDLHTQKAMAEIDAHVEKHKRHLSENDEMQYKETCDDNDTFVPASPRTR</sequence>